<dbReference type="Pfam" id="PF01347">
    <property type="entry name" value="Vitellogenin_N"/>
    <property type="match status" value="1"/>
</dbReference>
<dbReference type="AlphaFoldDB" id="A0A6I8U470"/>
<evidence type="ECO:0000313" key="7">
    <source>
        <dbReference type="Proteomes" id="UP000008820"/>
    </source>
</evidence>
<dbReference type="InterPro" id="IPR015819">
    <property type="entry name" value="Lipid_transp_b-sht_shell"/>
</dbReference>
<dbReference type="Proteomes" id="UP000008820">
    <property type="component" value="Chromosome 2"/>
</dbReference>
<dbReference type="FunCoup" id="A0A6I8U470">
    <property type="interactions" value="429"/>
</dbReference>
<keyword evidence="2" id="KW-0813">Transport</keyword>
<evidence type="ECO:0000313" key="6">
    <source>
        <dbReference type="EnsemblMetazoa" id="AAEL023632-PA"/>
    </source>
</evidence>
<dbReference type="PANTHER" id="PTHR13024">
    <property type="entry name" value="MICROSOMAL TRIGLYCERIDE TRANSFER PROTEIN, LARGE SUBUNIT"/>
    <property type="match status" value="1"/>
</dbReference>
<gene>
    <name evidence="6" type="primary">5573098</name>
</gene>
<dbReference type="Gene3D" id="1.25.10.20">
    <property type="entry name" value="Vitellinogen, superhelical"/>
    <property type="match status" value="1"/>
</dbReference>
<dbReference type="InterPro" id="IPR001747">
    <property type="entry name" value="Vitellogenin_N"/>
</dbReference>
<dbReference type="GO" id="GO:0042157">
    <property type="term" value="P:lipoprotein metabolic process"/>
    <property type="evidence" value="ECO:0007669"/>
    <property type="project" value="TreeGrafter"/>
</dbReference>
<dbReference type="SMART" id="SM00638">
    <property type="entry name" value="LPD_N"/>
    <property type="match status" value="1"/>
</dbReference>
<dbReference type="InterPro" id="IPR039988">
    <property type="entry name" value="MTTP"/>
</dbReference>
<dbReference type="GO" id="GO:0005794">
    <property type="term" value="C:Golgi apparatus"/>
    <property type="evidence" value="ECO:0007669"/>
    <property type="project" value="TreeGrafter"/>
</dbReference>
<dbReference type="GO" id="GO:0008289">
    <property type="term" value="F:lipid binding"/>
    <property type="evidence" value="ECO:0007669"/>
    <property type="project" value="InterPro"/>
</dbReference>
<name>A0A6I8U470_AEDAE</name>
<keyword evidence="4" id="KW-0256">Endoplasmic reticulum</keyword>
<dbReference type="EnsemblMetazoa" id="AAEL023632-RA">
    <property type="protein sequence ID" value="AAEL023632-PA"/>
    <property type="gene ID" value="AAEL023632"/>
</dbReference>
<dbReference type="InterPro" id="IPR011030">
    <property type="entry name" value="Lipovitellin_superhlx_dom"/>
</dbReference>
<comment type="subcellular location">
    <subcellularLocation>
        <location evidence="1">Endoplasmic reticulum</location>
    </subcellularLocation>
</comment>
<evidence type="ECO:0000256" key="4">
    <source>
        <dbReference type="ARBA" id="ARBA00022824"/>
    </source>
</evidence>
<keyword evidence="7" id="KW-1185">Reference proteome</keyword>
<evidence type="ECO:0000256" key="1">
    <source>
        <dbReference type="ARBA" id="ARBA00004240"/>
    </source>
</evidence>
<protein>
    <submittedName>
        <fullName evidence="6">Uncharacterized protein</fullName>
    </submittedName>
</protein>
<dbReference type="GO" id="GO:0016323">
    <property type="term" value="C:basolateral plasma membrane"/>
    <property type="evidence" value="ECO:0007669"/>
    <property type="project" value="TreeGrafter"/>
</dbReference>
<dbReference type="Pfam" id="PF19444">
    <property type="entry name" value="MTP_lip_bd"/>
    <property type="match status" value="1"/>
</dbReference>
<dbReference type="PANTHER" id="PTHR13024:SF0">
    <property type="entry name" value="MICROSOMAL TRIACYLGLYCEROL TRANSFER PROTEIN"/>
    <property type="match status" value="1"/>
</dbReference>
<keyword evidence="3" id="KW-0732">Signal</keyword>
<dbReference type="InterPro" id="IPR015816">
    <property type="entry name" value="Vitellinogen_b-sht_N"/>
</dbReference>
<dbReference type="SUPFAM" id="SSF48431">
    <property type="entry name" value="Lipovitellin-phosvitin complex, superhelical domain"/>
    <property type="match status" value="1"/>
</dbReference>
<reference evidence="6" key="2">
    <citation type="submission" date="2020-05" db="UniProtKB">
        <authorList>
            <consortium name="EnsemblMetazoa"/>
        </authorList>
    </citation>
    <scope>IDENTIFICATION</scope>
    <source>
        <strain evidence="6">LVP_AGWG</strain>
    </source>
</reference>
<dbReference type="GO" id="GO:0005548">
    <property type="term" value="F:phospholipid transporter activity"/>
    <property type="evidence" value="ECO:0007669"/>
    <property type="project" value="InterPro"/>
</dbReference>
<accession>A0A6I8U470</accession>
<sequence>MKMKIQLAFLGLVSLFGYCHVAPAFGDAFQLGTEQTYTYVNEVRVGDARNASQIVGYLVKAKVHVATIWGDDEHKLLLLKVTNPSLYTTPGDLKHKTTLSNVDSTTFYVYWNLGYLKKIYFGQQEDASLANFKKGIASLFQYQLLDGKYVEEDTSGTCDVQYTSHSSTRYHKAKNNCKFVGDRFERTEYPLRSLTRTVRSADFTVSTEGTLEKIVAQDYVKYLVNAYDGLGAFLESTTKLELETGSKKVSTIEGKSVDEVVQSLGVHEHGLLSEDVDTKCVGDNCDNLVKLVKSYKKGLTNERIGKQDSSAALVKLVEYGRQTSTEDFLRLLKAKTMQEQRGQLLDLLGAIQTVEAHKAAKTLLKYESDEDLLLAERYLQALAVGSRPKKAVIEDLLEMAEKKPDNNKFYDTLLQTLGSLAHRYAKLSGNSYDTELVEKVKEFLLKQLDWCKKDKCKEKFIRGLHNLKSPKTLDVLIKLAKEGSAKISVSAMKALRSFSVFLWNDEFKAVFEDIFFQVSKKYDSSARALALDILLDLKPDYEELMHLIQLLKSSDKAYEVKQYLLQKLNMLADRCPDFAAMLKKVIQQDHQLNNYHILGAKGLSTALTRTYSTVPSFNASLVSLQEMSGGVLKRGIVDLTLDVDEEKFSLFTLGLFAGGLSSFVSSGDGEEAEEETDTVAGMELSVQGSVLRPLVFFDGKGELMGHVWSGTASEPTPAYQATTLLQDNEERFPLQNGGVVRLNTLGALSIDLNGQVTMSLWGRNAHSKVEQNTGIAVTGSLSLDTSFISLTVNFNIGQEPQLHLTSDLDFSSDNRLCMQLKQTDSVLSRSVLKSVSVPGSKYRKTQSHKMTYKIPGHTHALNQKNNDMCNLIAKS</sequence>
<reference evidence="6 7" key="1">
    <citation type="submission" date="2017-06" db="EMBL/GenBank/DDBJ databases">
        <title>Aedes aegypti genome working group (AGWG) sequencing and assembly.</title>
        <authorList>
            <consortium name="Aedes aegypti Genome Working Group (AGWG)"/>
            <person name="Matthews B.J."/>
        </authorList>
    </citation>
    <scope>NUCLEOTIDE SEQUENCE [LARGE SCALE GENOMIC DNA]</scope>
    <source>
        <strain evidence="6 7">LVP_AGWG</strain>
    </source>
</reference>
<evidence type="ECO:0000256" key="5">
    <source>
        <dbReference type="PROSITE-ProRule" id="PRU00557"/>
    </source>
</evidence>
<dbReference type="OrthoDB" id="5865932at2759"/>
<proteinExistence type="predicted"/>
<dbReference type="InterPro" id="IPR045811">
    <property type="entry name" value="MTP_lip-bd"/>
</dbReference>
<evidence type="ECO:0000256" key="2">
    <source>
        <dbReference type="ARBA" id="ARBA00022448"/>
    </source>
</evidence>
<dbReference type="PROSITE" id="PS51211">
    <property type="entry name" value="VITELLOGENIN"/>
    <property type="match status" value="1"/>
</dbReference>
<dbReference type="InParanoid" id="A0A6I8U470"/>
<dbReference type="Gene3D" id="2.30.230.10">
    <property type="entry name" value="Lipovitellin, beta-sheet shell regions, chain A"/>
    <property type="match status" value="1"/>
</dbReference>
<comment type="caution">
    <text evidence="5">Lacks conserved residue(s) required for the propagation of feature annotation.</text>
</comment>
<dbReference type="GO" id="GO:0005783">
    <property type="term" value="C:endoplasmic reticulum"/>
    <property type="evidence" value="ECO:0007669"/>
    <property type="project" value="UniProtKB-SubCell"/>
</dbReference>
<dbReference type="SUPFAM" id="SSF56968">
    <property type="entry name" value="Lipovitellin-phosvitin complex, beta-sheet shell regions"/>
    <property type="match status" value="1"/>
</dbReference>
<organism evidence="6 7">
    <name type="scientific">Aedes aegypti</name>
    <name type="common">Yellowfever mosquito</name>
    <name type="synonym">Culex aegypti</name>
    <dbReference type="NCBI Taxonomy" id="7159"/>
    <lineage>
        <taxon>Eukaryota</taxon>
        <taxon>Metazoa</taxon>
        <taxon>Ecdysozoa</taxon>
        <taxon>Arthropoda</taxon>
        <taxon>Hexapoda</taxon>
        <taxon>Insecta</taxon>
        <taxon>Pterygota</taxon>
        <taxon>Neoptera</taxon>
        <taxon>Endopterygota</taxon>
        <taxon>Diptera</taxon>
        <taxon>Nematocera</taxon>
        <taxon>Culicoidea</taxon>
        <taxon>Culicidae</taxon>
        <taxon>Culicinae</taxon>
        <taxon>Aedini</taxon>
        <taxon>Aedes</taxon>
        <taxon>Stegomyia</taxon>
    </lineage>
</organism>
<evidence type="ECO:0000256" key="3">
    <source>
        <dbReference type="ARBA" id="ARBA00022729"/>
    </source>
</evidence>